<dbReference type="Pfam" id="PF02040">
    <property type="entry name" value="ArsB"/>
    <property type="match status" value="1"/>
</dbReference>
<protein>
    <recommendedName>
        <fullName evidence="11">Arsenical pump membrane protein</fullName>
    </recommendedName>
</protein>
<feature type="transmembrane region" description="Helical" evidence="8">
    <location>
        <begin position="73"/>
        <end position="92"/>
    </location>
</feature>
<dbReference type="AlphaFoldDB" id="A0A0C2VQL2"/>
<dbReference type="InterPro" id="IPR000802">
    <property type="entry name" value="Arsenical_pump_ArsB"/>
</dbReference>
<dbReference type="EMBL" id="JXRP01000016">
    <property type="protein sequence ID" value="KIL46731.1"/>
    <property type="molecule type" value="Genomic_DNA"/>
</dbReference>
<dbReference type="GO" id="GO:0005886">
    <property type="term" value="C:plasma membrane"/>
    <property type="evidence" value="ECO:0007669"/>
    <property type="project" value="UniProtKB-SubCell"/>
</dbReference>
<dbReference type="PANTHER" id="PTHR43302:SF6">
    <property type="entry name" value="ARSENICAL PUMP MEMBRANE PROTEIN-RELATED"/>
    <property type="match status" value="1"/>
</dbReference>
<comment type="subcellular location">
    <subcellularLocation>
        <location evidence="1">Cell membrane</location>
        <topology evidence="1">Multi-pass membrane protein</topology>
    </subcellularLocation>
</comment>
<proteinExistence type="inferred from homology"/>
<organism evidence="9 10">
    <name type="scientific">Jeotgalibacillus soli</name>
    <dbReference type="NCBI Taxonomy" id="889306"/>
    <lineage>
        <taxon>Bacteria</taxon>
        <taxon>Bacillati</taxon>
        <taxon>Bacillota</taxon>
        <taxon>Bacilli</taxon>
        <taxon>Bacillales</taxon>
        <taxon>Caryophanaceae</taxon>
        <taxon>Jeotgalibacillus</taxon>
    </lineage>
</organism>
<evidence type="ECO:0000313" key="10">
    <source>
        <dbReference type="Proteomes" id="UP000031938"/>
    </source>
</evidence>
<evidence type="ECO:0000313" key="9">
    <source>
        <dbReference type="EMBL" id="KIL46731.1"/>
    </source>
</evidence>
<feature type="transmembrane region" description="Helical" evidence="8">
    <location>
        <begin position="47"/>
        <end position="67"/>
    </location>
</feature>
<dbReference type="Proteomes" id="UP000031938">
    <property type="component" value="Unassembled WGS sequence"/>
</dbReference>
<keyword evidence="4 8" id="KW-0812">Transmembrane</keyword>
<keyword evidence="6 8" id="KW-1133">Transmembrane helix</keyword>
<keyword evidence="10" id="KW-1185">Reference proteome</keyword>
<evidence type="ECO:0000256" key="1">
    <source>
        <dbReference type="ARBA" id="ARBA00004651"/>
    </source>
</evidence>
<sequence>MLFRKDLPQKILSFKDHSIELLNSRPPQGPKEHPLSMESSFNRHIDWTLFKICIFIVILIRGSYFILSPLGVNIEWIAIAGAVILITIRWFKMGIGVIDILKKAPWHILVFAFGMYVTVYALNNTGITAVIIQWLEDPMKDNLMHASFIAGLLISFLSNIMNNLPAVMLGTIMITDMGLDLQTLQVSYISIIIGSDIGSLLSPMGTLATLLWMFVIKKNGIQISWSQYFKVALLVIPITLLITLISLNLWVSLILY</sequence>
<evidence type="ECO:0000256" key="3">
    <source>
        <dbReference type="ARBA" id="ARBA00022475"/>
    </source>
</evidence>
<name>A0A0C2VQL2_9BACL</name>
<evidence type="ECO:0000256" key="6">
    <source>
        <dbReference type="ARBA" id="ARBA00022989"/>
    </source>
</evidence>
<accession>A0A0C2VQL2</accession>
<keyword evidence="7 8" id="KW-0472">Membrane</keyword>
<dbReference type="STRING" id="889306.KP78_18490"/>
<feature type="transmembrane region" description="Helical" evidence="8">
    <location>
        <begin position="228"/>
        <end position="251"/>
    </location>
</feature>
<dbReference type="GO" id="GO:0046685">
    <property type="term" value="P:response to arsenic-containing substance"/>
    <property type="evidence" value="ECO:0007669"/>
    <property type="project" value="UniProtKB-KW"/>
</dbReference>
<keyword evidence="5" id="KW-0059">Arsenical resistance</keyword>
<evidence type="ECO:0000256" key="8">
    <source>
        <dbReference type="SAM" id="Phobius"/>
    </source>
</evidence>
<comment type="similarity">
    <text evidence="2">Belongs to the ArsB family.</text>
</comment>
<feature type="transmembrane region" description="Helical" evidence="8">
    <location>
        <begin position="104"/>
        <end position="122"/>
    </location>
</feature>
<evidence type="ECO:0008006" key="11">
    <source>
        <dbReference type="Google" id="ProtNLM"/>
    </source>
</evidence>
<gene>
    <name evidence="9" type="ORF">KP78_18490</name>
</gene>
<dbReference type="GO" id="GO:0015105">
    <property type="term" value="F:arsenite transmembrane transporter activity"/>
    <property type="evidence" value="ECO:0007669"/>
    <property type="project" value="InterPro"/>
</dbReference>
<dbReference type="PRINTS" id="PR00758">
    <property type="entry name" value="ARSENICPUMP"/>
</dbReference>
<evidence type="ECO:0000256" key="7">
    <source>
        <dbReference type="ARBA" id="ARBA00023136"/>
    </source>
</evidence>
<reference evidence="9 10" key="1">
    <citation type="submission" date="2015-01" db="EMBL/GenBank/DDBJ databases">
        <title>Genome sequencing of Jeotgalibacillus soli.</title>
        <authorList>
            <person name="Goh K.M."/>
            <person name="Chan K.-G."/>
            <person name="Yaakop A.S."/>
            <person name="Ee R."/>
            <person name="Gan H.M."/>
            <person name="Chan C.S."/>
        </authorList>
    </citation>
    <scope>NUCLEOTIDE SEQUENCE [LARGE SCALE GENOMIC DNA]</scope>
    <source>
        <strain evidence="9 10">P9</strain>
    </source>
</reference>
<dbReference type="PATRIC" id="fig|889306.3.peg.1864"/>
<evidence type="ECO:0000256" key="4">
    <source>
        <dbReference type="ARBA" id="ARBA00022692"/>
    </source>
</evidence>
<evidence type="ECO:0000256" key="2">
    <source>
        <dbReference type="ARBA" id="ARBA00006433"/>
    </source>
</evidence>
<feature type="transmembrane region" description="Helical" evidence="8">
    <location>
        <begin position="197"/>
        <end position="216"/>
    </location>
</feature>
<feature type="transmembrane region" description="Helical" evidence="8">
    <location>
        <begin position="142"/>
        <end position="160"/>
    </location>
</feature>
<comment type="caution">
    <text evidence="9">The sequence shown here is derived from an EMBL/GenBank/DDBJ whole genome shotgun (WGS) entry which is preliminary data.</text>
</comment>
<evidence type="ECO:0000256" key="5">
    <source>
        <dbReference type="ARBA" id="ARBA00022849"/>
    </source>
</evidence>
<keyword evidence="3" id="KW-1003">Cell membrane</keyword>
<dbReference type="PANTHER" id="PTHR43302">
    <property type="entry name" value="TRANSPORTER ARSB-RELATED"/>
    <property type="match status" value="1"/>
</dbReference>